<sequence>MDPRLDPDYLKPVSLLPAAFQSVFPFRYFNAVQSESFAEVFLSDDNLVISSPTGSGKTVLFELCILRLLGQSLTAEGYFKHVSGSRKTVYIAPMKALVQDKLREWTQRFSSLGLKCQELTSDSGAANVLDMLDTDIILTTPEKFDVITRRHRDRGGMSFFGDIALLLIDEVHLLSETRGAALEAVVSRLKMLARFPEIKGSPLSTIRFVAVSATVSNIEDLGEWLRAPKNGIKRLICINNVLFLPYTTCTMQQKISLHQYFGITKSDYPKQAHTSDCILHLLNLRFTLFGIRFGEEYRPVRLTTTVLGYPAAKNDFLFERKLQNYLLDILMHHSGGRPSLVFCSTRKGAQETAVALAQSVSHRGNQNPFVKTLEHFDRLQVAAQRSNNVHMQLCIRSGVGFHNGGLTMEDRSLVEELFLTGDLLVLCTTSTLAQGVNLPAHAVIIKSTQYYNQAKGCYVEYERSAVLQMSGRAGRPQFDDSGVVIIMTRKESVHLYQNLLSGSEPVESQLLPTIVEHLNAEIVLMTVTDCGQAIDWLKCSYLYVRIKKNPQHYNIKKGVSPDQLENKLKEICVQNVNELAKFGLVNTDEFGYILTPLEPGRIMEKYYLQFETMKSITNAPERSSMEELILVLANAEELSWIKLRRDEKKRLNDINADMSGRIRYHVNTPNGKLKKRIQSDAEKIFVLVNDALSGEPSMTDFTMSQDINAICTTGTRICRCMSDYFIFMKRFRETRNALLLSKCLKQRLWENTKYQLKQLAGVGLVTAKALVAAGMDSFEKLASADPRRLETITGRKFPYGDQLKTCLNDVPPKVEMNLFENGRDDQCLLTLHRVSQVQSSGKSFHMAELVVGSQVDNMILFRERIRMDQFTSPYAVTISCSSASGDPHILVVAALISEEYVGVDNVCKLALNCKAKDCEMGLDDGHGCQEPHTTMKHFYISPFKTSLGSNNCPTVSKLQNHIPSLGFSPSVVTNGLDFPRTLQTAESKIPIVEASCRYASRNSNPSPVTLATRSFLNKLGGDTEASPMMDSLSRNPQNPAAHESNSSPELEVLEIWPTYPCKSLSSKTSAQSNSPEILAAFHSSDLVNTSLCTSSPVPAETLERSCCTSPTVTPQIARQKEVPHNAPRRLFRRFCTNNEEYQLKSGSDLLNDKILKPSPVIAQSDDVSFNTSMRIQGPFSTNNADFAENSADRTTTSNSRNLCNGESLVENAAPLFQKSQGTMHDDAELETGSEFNMTDQGSEPSRAAMAPPPSSLTSLPAASDLLSLNLRRKIRRTGFSTIPSLSSVDDNAQRNTMGTMNNIMQTSEKHTISAKTNRYFVRDFFSICCVLCNMQFHF</sequence>
<dbReference type="Gene3D" id="1.10.3380.10">
    <property type="entry name" value="Sec63 N-terminal domain-like domain"/>
    <property type="match status" value="1"/>
</dbReference>
<protein>
    <recommendedName>
        <fullName evidence="9">DNA 3'-5' helicase</fullName>
        <ecNumber evidence="9">5.6.2.4</ecNumber>
    </recommendedName>
</protein>
<name>A0A8T0I4M3_CERPU</name>
<keyword evidence="15" id="KW-1185">Reference proteome</keyword>
<dbReference type="GO" id="GO:0016787">
    <property type="term" value="F:hydrolase activity"/>
    <property type="evidence" value="ECO:0007669"/>
    <property type="project" value="UniProtKB-KW"/>
</dbReference>
<evidence type="ECO:0000256" key="3">
    <source>
        <dbReference type="ARBA" id="ARBA00022801"/>
    </source>
</evidence>
<dbReference type="FunFam" id="1.10.10.10:FF:000012">
    <property type="entry name" value="U5 small nuclear ribonucleoprotein helicase"/>
    <property type="match status" value="1"/>
</dbReference>
<accession>A0A8T0I4M3</accession>
<dbReference type="GO" id="GO:0005524">
    <property type="term" value="F:ATP binding"/>
    <property type="evidence" value="ECO:0007669"/>
    <property type="project" value="UniProtKB-KW"/>
</dbReference>
<dbReference type="Gene3D" id="1.10.150.20">
    <property type="entry name" value="5' to 3' exonuclease, C-terminal subdomain"/>
    <property type="match status" value="1"/>
</dbReference>
<dbReference type="CDD" id="cd18795">
    <property type="entry name" value="SF2_C_Ski2"/>
    <property type="match status" value="1"/>
</dbReference>
<dbReference type="InterPro" id="IPR052247">
    <property type="entry name" value="Meiotic_Crossover_Helicase"/>
</dbReference>
<keyword evidence="7" id="KW-0469">Meiosis</keyword>
<dbReference type="InterPro" id="IPR057842">
    <property type="entry name" value="WH_MER3"/>
</dbReference>
<organism evidence="14 15">
    <name type="scientific">Ceratodon purpureus</name>
    <name type="common">Fire moss</name>
    <name type="synonym">Dicranum purpureum</name>
    <dbReference type="NCBI Taxonomy" id="3225"/>
    <lineage>
        <taxon>Eukaryota</taxon>
        <taxon>Viridiplantae</taxon>
        <taxon>Streptophyta</taxon>
        <taxon>Embryophyta</taxon>
        <taxon>Bryophyta</taxon>
        <taxon>Bryophytina</taxon>
        <taxon>Bryopsida</taxon>
        <taxon>Dicranidae</taxon>
        <taxon>Pseudoditrichales</taxon>
        <taxon>Ditrichaceae</taxon>
        <taxon>Ceratodon</taxon>
    </lineage>
</organism>
<feature type="domain" description="Helicase C-terminal" evidence="13">
    <location>
        <begin position="321"/>
        <end position="522"/>
    </location>
</feature>
<dbReference type="InterPro" id="IPR011545">
    <property type="entry name" value="DEAD/DEAH_box_helicase_dom"/>
</dbReference>
<dbReference type="Proteomes" id="UP000822688">
    <property type="component" value="Chromosome 5"/>
</dbReference>
<dbReference type="Pfam" id="PF02889">
    <property type="entry name" value="Sec63"/>
    <property type="match status" value="1"/>
</dbReference>
<feature type="region of interest" description="Disordered" evidence="11">
    <location>
        <begin position="1019"/>
        <end position="1049"/>
    </location>
</feature>
<dbReference type="EC" id="5.6.2.4" evidence="9"/>
<dbReference type="SUPFAM" id="SSF52540">
    <property type="entry name" value="P-loop containing nucleoside triphosphate hydrolases"/>
    <property type="match status" value="2"/>
</dbReference>
<comment type="similarity">
    <text evidence="1">Belongs to the helicase family. SKI2 subfamily.</text>
</comment>
<dbReference type="PANTHER" id="PTHR47835">
    <property type="entry name" value="HFM1, ATP DEPENDENT DNA HELICASE HOMOLOG"/>
    <property type="match status" value="1"/>
</dbReference>
<gene>
    <name evidence="14" type="ORF">KC19_5G197900</name>
</gene>
<evidence type="ECO:0000256" key="4">
    <source>
        <dbReference type="ARBA" id="ARBA00022806"/>
    </source>
</evidence>
<evidence type="ECO:0000256" key="5">
    <source>
        <dbReference type="ARBA" id="ARBA00022840"/>
    </source>
</evidence>
<evidence type="ECO:0000256" key="7">
    <source>
        <dbReference type="ARBA" id="ARBA00023254"/>
    </source>
</evidence>
<dbReference type="Gene3D" id="3.40.50.300">
    <property type="entry name" value="P-loop containing nucleotide triphosphate hydrolases"/>
    <property type="match status" value="2"/>
</dbReference>
<evidence type="ECO:0000256" key="6">
    <source>
        <dbReference type="ARBA" id="ARBA00023235"/>
    </source>
</evidence>
<feature type="compositionally biased region" description="Polar residues" evidence="11">
    <location>
        <begin position="1032"/>
        <end position="1048"/>
    </location>
</feature>
<keyword evidence="5" id="KW-0067">ATP-binding</keyword>
<keyword evidence="4" id="KW-0347">Helicase</keyword>
<evidence type="ECO:0000256" key="9">
    <source>
        <dbReference type="ARBA" id="ARBA00034808"/>
    </source>
</evidence>
<evidence type="ECO:0000313" key="14">
    <source>
        <dbReference type="EMBL" id="KAG0578007.1"/>
    </source>
</evidence>
<dbReference type="EMBL" id="CM026425">
    <property type="protein sequence ID" value="KAG0578007.1"/>
    <property type="molecule type" value="Genomic_DNA"/>
</dbReference>
<comment type="catalytic activity">
    <reaction evidence="10">
        <text>ATP + H2O = ADP + phosphate + H(+)</text>
        <dbReference type="Rhea" id="RHEA:13065"/>
        <dbReference type="ChEBI" id="CHEBI:15377"/>
        <dbReference type="ChEBI" id="CHEBI:15378"/>
        <dbReference type="ChEBI" id="CHEBI:30616"/>
        <dbReference type="ChEBI" id="CHEBI:43474"/>
        <dbReference type="ChEBI" id="CHEBI:456216"/>
        <dbReference type="EC" id="5.6.2.4"/>
    </reaction>
</comment>
<dbReference type="SUPFAM" id="SSF158702">
    <property type="entry name" value="Sec63 N-terminal domain-like"/>
    <property type="match status" value="1"/>
</dbReference>
<feature type="compositionally biased region" description="Polar residues" evidence="11">
    <location>
        <begin position="1192"/>
        <end position="1202"/>
    </location>
</feature>
<dbReference type="InterPro" id="IPR001650">
    <property type="entry name" value="Helicase_C-like"/>
</dbReference>
<dbReference type="GO" id="GO:0043138">
    <property type="term" value="F:3'-5' DNA helicase activity"/>
    <property type="evidence" value="ECO:0007669"/>
    <property type="project" value="UniProtKB-EC"/>
</dbReference>
<dbReference type="InterPro" id="IPR004179">
    <property type="entry name" value="Sec63-dom"/>
</dbReference>
<dbReference type="Pfam" id="PF14520">
    <property type="entry name" value="HHH_5"/>
    <property type="match status" value="1"/>
</dbReference>
<reference evidence="14" key="1">
    <citation type="submission" date="2020-06" db="EMBL/GenBank/DDBJ databases">
        <title>WGS assembly of Ceratodon purpureus strain R40.</title>
        <authorList>
            <person name="Carey S.B."/>
            <person name="Jenkins J."/>
            <person name="Shu S."/>
            <person name="Lovell J.T."/>
            <person name="Sreedasyam A."/>
            <person name="Maumus F."/>
            <person name="Tiley G.P."/>
            <person name="Fernandez-Pozo N."/>
            <person name="Barry K."/>
            <person name="Chen C."/>
            <person name="Wang M."/>
            <person name="Lipzen A."/>
            <person name="Daum C."/>
            <person name="Saski C.A."/>
            <person name="Payton A.C."/>
            <person name="Mcbreen J.C."/>
            <person name="Conrad R.E."/>
            <person name="Kollar L.M."/>
            <person name="Olsson S."/>
            <person name="Huttunen S."/>
            <person name="Landis J.B."/>
            <person name="Wickett N.J."/>
            <person name="Johnson M.G."/>
            <person name="Rensing S.A."/>
            <person name="Grimwood J."/>
            <person name="Schmutz J."/>
            <person name="Mcdaniel S.F."/>
        </authorList>
    </citation>
    <scope>NUCLEOTIDE SEQUENCE</scope>
    <source>
        <strain evidence="14">R40</strain>
    </source>
</reference>
<evidence type="ECO:0000313" key="15">
    <source>
        <dbReference type="Proteomes" id="UP000822688"/>
    </source>
</evidence>
<evidence type="ECO:0000256" key="8">
    <source>
        <dbReference type="ARBA" id="ARBA00034617"/>
    </source>
</evidence>
<keyword evidence="6" id="KW-0413">Isomerase</keyword>
<evidence type="ECO:0000256" key="1">
    <source>
        <dbReference type="ARBA" id="ARBA00010140"/>
    </source>
</evidence>
<feature type="domain" description="Helicase ATP-binding" evidence="12">
    <location>
        <begin position="38"/>
        <end position="233"/>
    </location>
</feature>
<dbReference type="PROSITE" id="PS51194">
    <property type="entry name" value="HELICASE_CTER"/>
    <property type="match status" value="1"/>
</dbReference>
<evidence type="ECO:0000256" key="2">
    <source>
        <dbReference type="ARBA" id="ARBA00022741"/>
    </source>
</evidence>
<feature type="region of interest" description="Disordered" evidence="11">
    <location>
        <begin position="1234"/>
        <end position="1256"/>
    </location>
</feature>
<dbReference type="Gene3D" id="1.10.10.10">
    <property type="entry name" value="Winged helix-like DNA-binding domain superfamily/Winged helix DNA-binding domain"/>
    <property type="match status" value="1"/>
</dbReference>
<dbReference type="PROSITE" id="PS51192">
    <property type="entry name" value="HELICASE_ATP_BIND_1"/>
    <property type="match status" value="1"/>
</dbReference>
<dbReference type="InterPro" id="IPR036388">
    <property type="entry name" value="WH-like_DNA-bd_sf"/>
</dbReference>
<dbReference type="Pfam" id="PF00271">
    <property type="entry name" value="Helicase_C"/>
    <property type="match status" value="1"/>
</dbReference>
<dbReference type="FunFam" id="3.40.50.300:FF:001076">
    <property type="entry name" value="ATP-dependent DNA helicase MER3"/>
    <property type="match status" value="1"/>
</dbReference>
<evidence type="ECO:0000259" key="13">
    <source>
        <dbReference type="PROSITE" id="PS51194"/>
    </source>
</evidence>
<comment type="caution">
    <text evidence="14">The sequence shown here is derived from an EMBL/GenBank/DDBJ whole genome shotgun (WGS) entry which is preliminary data.</text>
</comment>
<dbReference type="PANTHER" id="PTHR47835:SF3">
    <property type="entry name" value="HELICASE FOR MEIOSIS 1"/>
    <property type="match status" value="1"/>
</dbReference>
<dbReference type="InterPro" id="IPR014001">
    <property type="entry name" value="Helicase_ATP-bd"/>
</dbReference>
<feature type="region of interest" description="Disordered" evidence="11">
    <location>
        <begin position="1180"/>
        <end position="1202"/>
    </location>
</feature>
<proteinExistence type="inferred from homology"/>
<feature type="compositionally biased region" description="Low complexity" evidence="11">
    <location>
        <begin position="1242"/>
        <end position="1256"/>
    </location>
</feature>
<dbReference type="Pfam" id="PF23445">
    <property type="entry name" value="WHD_SNRNP200"/>
    <property type="match status" value="1"/>
</dbReference>
<dbReference type="SMART" id="SM00487">
    <property type="entry name" value="DEXDc"/>
    <property type="match status" value="1"/>
</dbReference>
<keyword evidence="2" id="KW-0547">Nucleotide-binding</keyword>
<keyword evidence="3" id="KW-0378">Hydrolase</keyword>
<evidence type="ECO:0000256" key="11">
    <source>
        <dbReference type="SAM" id="MobiDB-lite"/>
    </source>
</evidence>
<evidence type="ECO:0000256" key="10">
    <source>
        <dbReference type="ARBA" id="ARBA00048988"/>
    </source>
</evidence>
<evidence type="ECO:0000259" key="12">
    <source>
        <dbReference type="PROSITE" id="PS51192"/>
    </source>
</evidence>
<dbReference type="GO" id="GO:0007131">
    <property type="term" value="P:reciprocal meiotic recombination"/>
    <property type="evidence" value="ECO:0007669"/>
    <property type="project" value="UniProtKB-ARBA"/>
</dbReference>
<dbReference type="Pfam" id="PF00270">
    <property type="entry name" value="DEAD"/>
    <property type="match status" value="1"/>
</dbReference>
<dbReference type="SMART" id="SM00973">
    <property type="entry name" value="Sec63"/>
    <property type="match status" value="1"/>
</dbReference>
<comment type="catalytic activity">
    <reaction evidence="8">
        <text>Couples ATP hydrolysis with the unwinding of duplex DNA by translocating in the 3'-5' direction.</text>
        <dbReference type="EC" id="5.6.2.4"/>
    </reaction>
</comment>
<dbReference type="InterPro" id="IPR027417">
    <property type="entry name" value="P-loop_NTPase"/>
</dbReference>
<dbReference type="SMART" id="SM00490">
    <property type="entry name" value="HELICc"/>
    <property type="match status" value="1"/>
</dbReference>
<dbReference type="GO" id="GO:0003676">
    <property type="term" value="F:nucleic acid binding"/>
    <property type="evidence" value="ECO:0007669"/>
    <property type="project" value="InterPro"/>
</dbReference>